<dbReference type="RefSeq" id="WP_277865863.1">
    <property type="nucleotide sequence ID" value="NZ_JAKKUT010000002.1"/>
</dbReference>
<accession>A0ABT6EVX2</accession>
<sequence length="160" mass="18099">MLCPVPAEQRPLNEYRVLKDSWFFGWSTGSAKVYTRRLILLWSLAWLVSGPVAAGSFDPQEYPMNFALGGILGSNLAVGLVLLRLVLGWGYVGDRLQRPTVIYEETGWYDGQEWIKPAAELDQDRLIVQYELRPILYRLRLTLGGVIASSMLIIALWLAQ</sequence>
<protein>
    <submittedName>
        <fullName evidence="2">CGLD27 family protein</fullName>
    </submittedName>
</protein>
<feature type="transmembrane region" description="Helical" evidence="1">
    <location>
        <begin position="139"/>
        <end position="159"/>
    </location>
</feature>
<dbReference type="PANTHER" id="PTHR34214:SF3">
    <property type="entry name" value="PROTEIN CONSERVED IN THE GREEN LINEAGE AND DIATOMS 27, CHLOROPLASTIC"/>
    <property type="match status" value="1"/>
</dbReference>
<keyword evidence="1" id="KW-0472">Membrane</keyword>
<name>A0ABT6EVX2_9SYNE</name>
<dbReference type="Pfam" id="PF06799">
    <property type="entry name" value="CGLD27-like"/>
    <property type="match status" value="1"/>
</dbReference>
<dbReference type="PANTHER" id="PTHR34214">
    <property type="match status" value="1"/>
</dbReference>
<keyword evidence="1" id="KW-0812">Transmembrane</keyword>
<reference evidence="2" key="2">
    <citation type="submission" date="2022-01" db="EMBL/GenBank/DDBJ databases">
        <authorList>
            <person name="Zivanovic Y."/>
            <person name="Moreira D."/>
            <person name="Lopez-Garcia P."/>
        </authorList>
    </citation>
    <scope>NUCLEOTIDE SEQUENCE</scope>
    <source>
        <strain evidence="2">G9</strain>
    </source>
</reference>
<gene>
    <name evidence="2" type="ORF">L3556_03175</name>
</gene>
<reference evidence="2" key="1">
    <citation type="journal article" date="2022" name="Genome Biol. Evol.">
        <title>A New Gene Family Diagnostic for Intracellular Biomineralization of Amorphous Ca Carbonates by Cyanobacteria.</title>
        <authorList>
            <person name="Benzerara K."/>
            <person name="Duprat E."/>
            <person name="Bitard-Feildel T."/>
            <person name="Caumes G."/>
            <person name="Cassier-Chauvat C."/>
            <person name="Chauvat F."/>
            <person name="Dezi M."/>
            <person name="Diop S.I."/>
            <person name="Gaschignard G."/>
            <person name="Gorgen S."/>
            <person name="Gugger M."/>
            <person name="Lopez-Garcia P."/>
            <person name="Millet M."/>
            <person name="Skouri-Panet F."/>
            <person name="Moreira D."/>
            <person name="Callebaut I."/>
        </authorList>
    </citation>
    <scope>NUCLEOTIDE SEQUENCE</scope>
    <source>
        <strain evidence="2">G9</strain>
    </source>
</reference>
<keyword evidence="1" id="KW-1133">Transmembrane helix</keyword>
<evidence type="ECO:0000313" key="2">
    <source>
        <dbReference type="EMBL" id="MDG2989939.1"/>
    </source>
</evidence>
<proteinExistence type="predicted"/>
<dbReference type="InterPro" id="IPR009631">
    <property type="entry name" value="CGLD27-like"/>
</dbReference>
<keyword evidence="3" id="KW-1185">Reference proteome</keyword>
<feature type="transmembrane region" description="Helical" evidence="1">
    <location>
        <begin position="66"/>
        <end position="87"/>
    </location>
</feature>
<organism evidence="2 3">
    <name type="scientific">Candidatus Synechococcus calcipolaris G9</name>
    <dbReference type="NCBI Taxonomy" id="1497997"/>
    <lineage>
        <taxon>Bacteria</taxon>
        <taxon>Bacillati</taxon>
        <taxon>Cyanobacteriota</taxon>
        <taxon>Cyanophyceae</taxon>
        <taxon>Synechococcales</taxon>
        <taxon>Synechococcaceae</taxon>
        <taxon>Synechococcus</taxon>
    </lineage>
</organism>
<evidence type="ECO:0000256" key="1">
    <source>
        <dbReference type="SAM" id="Phobius"/>
    </source>
</evidence>
<dbReference type="EMBL" id="JAKKUT010000002">
    <property type="protein sequence ID" value="MDG2989939.1"/>
    <property type="molecule type" value="Genomic_DNA"/>
</dbReference>
<dbReference type="Proteomes" id="UP001154265">
    <property type="component" value="Unassembled WGS sequence"/>
</dbReference>
<comment type="caution">
    <text evidence="2">The sequence shown here is derived from an EMBL/GenBank/DDBJ whole genome shotgun (WGS) entry which is preliminary data.</text>
</comment>
<feature type="transmembrane region" description="Helical" evidence="1">
    <location>
        <begin position="38"/>
        <end position="54"/>
    </location>
</feature>
<evidence type="ECO:0000313" key="3">
    <source>
        <dbReference type="Proteomes" id="UP001154265"/>
    </source>
</evidence>